<dbReference type="Pfam" id="PF00728">
    <property type="entry name" value="Glyco_hydro_20"/>
    <property type="match status" value="1"/>
</dbReference>
<keyword evidence="3" id="KW-0326">Glycosidase</keyword>
<feature type="domain" description="Glycoside hydrolase family 20 catalytic" evidence="6">
    <location>
        <begin position="189"/>
        <end position="528"/>
    </location>
</feature>
<organism evidence="8 9">
    <name type="scientific">Gluconobacter kondonii</name>
    <dbReference type="NCBI Taxonomy" id="941463"/>
    <lineage>
        <taxon>Bacteria</taxon>
        <taxon>Pseudomonadati</taxon>
        <taxon>Pseudomonadota</taxon>
        <taxon>Alphaproteobacteria</taxon>
        <taxon>Acetobacterales</taxon>
        <taxon>Acetobacteraceae</taxon>
        <taxon>Gluconobacter</taxon>
    </lineage>
</organism>
<evidence type="ECO:0000256" key="5">
    <source>
        <dbReference type="SAM" id="Phobius"/>
    </source>
</evidence>
<dbReference type="InterPro" id="IPR029018">
    <property type="entry name" value="Hex-like_dom2"/>
</dbReference>
<evidence type="ECO:0000259" key="7">
    <source>
        <dbReference type="Pfam" id="PF02838"/>
    </source>
</evidence>
<keyword evidence="5" id="KW-0812">Transmembrane</keyword>
<evidence type="ECO:0000313" key="8">
    <source>
        <dbReference type="EMBL" id="GLQ65053.1"/>
    </source>
</evidence>
<dbReference type="SUPFAM" id="SSF51445">
    <property type="entry name" value="(Trans)glycosidases"/>
    <property type="match status" value="1"/>
</dbReference>
<evidence type="ECO:0000256" key="4">
    <source>
        <dbReference type="ARBA" id="ARBA00033000"/>
    </source>
</evidence>
<keyword evidence="5" id="KW-1133">Transmembrane helix</keyword>
<dbReference type="PRINTS" id="PR00738">
    <property type="entry name" value="GLHYDRLASE20"/>
</dbReference>
<evidence type="ECO:0000259" key="6">
    <source>
        <dbReference type="Pfam" id="PF00728"/>
    </source>
</evidence>
<dbReference type="PANTHER" id="PTHR22600:SF21">
    <property type="entry name" value="BETA-HEXOSAMINIDASE A"/>
    <property type="match status" value="1"/>
</dbReference>
<sequence>MRALPRPIRTEIHTQGQLQMTQTASQRGRIVRRRVRGAVGLLLAGSVLAGISVGKARAEVSLLPVPQSVSVPNGVAPIGGGVQIAWDTRPSPLLQRAAARFTTRLAAIAGPAGQGDPYVLHVSAGPDRAYLSVDEKERYALTTAAKGARLEADGPAGVIHGLATLLQLVRTTPDGAVVERIHIEDAPRFAWRGLLLDVSRHFDTVETVERQLDAMELVKLNVLHWHLSDGTAFRVESRTYPQLQAMTAPDQYYTQAQIREVVSYAADRGIRVVPEFDVPGHALAIVRAYPELAAQPLPDMSAKGLNLNNAALDPTNPQTLRFVRVLYGEMGRLFPDRYIHAGGDEVVSSQWTKNPAIAAYMKAHGYETAEALQAAFTGQVAAIIASQGHVMMGWDEVSEAPIPKNVVVEPWRASKWTGSATRAGHPVVVSAGYYLDLLRPAATHYAVDPFDTRADGITPEQLAKFPPKHPEFSVPFELDVNAPPLDDAQKKLVLGAEGTLWAEMVSEPMLDSRLWPRMAALAERFWSAQDVRDVPDLERRLPGVMTELEATGLQATQHRHAMREAMAPGRSEPLAVLTDVTVPVRNYALNHLAAPTGEAMLSTPVAVAEPDSFVATQFNAMAERYAQGETALAGPLRQILQRWADNDAAFVTSAKGIPALEAVAPVSHAVGQLSRAGLNVLNGRSGSAWRMDAVRLLQDQDAAFENSASMLASAHAPQPPGGLLIAILPGIKALLAAGGR</sequence>
<comment type="caution">
    <text evidence="8">The sequence shown here is derived from an EMBL/GenBank/DDBJ whole genome shotgun (WGS) entry which is preliminary data.</text>
</comment>
<keyword evidence="2" id="KW-0378">Hydrolase</keyword>
<gene>
    <name evidence="8" type="ORF">GCM10007870_06370</name>
</gene>
<dbReference type="InterPro" id="IPR015883">
    <property type="entry name" value="Glyco_hydro_20_cat"/>
</dbReference>
<comment type="similarity">
    <text evidence="1">Belongs to the glycosyl hydrolase 20 family.</text>
</comment>
<dbReference type="SUPFAM" id="SSF55545">
    <property type="entry name" value="beta-N-acetylhexosaminidase-like domain"/>
    <property type="match status" value="1"/>
</dbReference>
<evidence type="ECO:0000256" key="2">
    <source>
        <dbReference type="ARBA" id="ARBA00022801"/>
    </source>
</evidence>
<proteinExistence type="inferred from homology"/>
<dbReference type="InterPro" id="IPR017853">
    <property type="entry name" value="GH"/>
</dbReference>
<dbReference type="InterPro" id="IPR015882">
    <property type="entry name" value="HEX_bac_N"/>
</dbReference>
<dbReference type="PANTHER" id="PTHR22600">
    <property type="entry name" value="BETA-HEXOSAMINIDASE"/>
    <property type="match status" value="1"/>
</dbReference>
<name>A0ABQ5WPM3_9PROT</name>
<dbReference type="InterPro" id="IPR025705">
    <property type="entry name" value="Beta_hexosaminidase_sua/sub"/>
</dbReference>
<evidence type="ECO:0000313" key="9">
    <source>
        <dbReference type="Proteomes" id="UP001156629"/>
    </source>
</evidence>
<protein>
    <recommendedName>
        <fullName evidence="4">N-acetyl-beta-glucosaminidase</fullName>
    </recommendedName>
</protein>
<keyword evidence="5" id="KW-0472">Membrane</keyword>
<accession>A0ABQ5WPM3</accession>
<dbReference type="Pfam" id="PF02838">
    <property type="entry name" value="Glyco_hydro_20b"/>
    <property type="match status" value="1"/>
</dbReference>
<dbReference type="Proteomes" id="UP001156629">
    <property type="component" value="Unassembled WGS sequence"/>
</dbReference>
<reference evidence="9" key="1">
    <citation type="journal article" date="2019" name="Int. J. Syst. Evol. Microbiol.">
        <title>The Global Catalogue of Microorganisms (GCM) 10K type strain sequencing project: providing services to taxonomists for standard genome sequencing and annotation.</title>
        <authorList>
            <consortium name="The Broad Institute Genomics Platform"/>
            <consortium name="The Broad Institute Genome Sequencing Center for Infectious Disease"/>
            <person name="Wu L."/>
            <person name="Ma J."/>
        </authorList>
    </citation>
    <scope>NUCLEOTIDE SEQUENCE [LARGE SCALE GENOMIC DNA]</scope>
    <source>
        <strain evidence="9">NBRC 3266</strain>
    </source>
</reference>
<dbReference type="Gene3D" id="3.30.379.10">
    <property type="entry name" value="Chitobiase/beta-hexosaminidase domain 2-like"/>
    <property type="match status" value="1"/>
</dbReference>
<feature type="transmembrane region" description="Helical" evidence="5">
    <location>
        <begin position="35"/>
        <end position="54"/>
    </location>
</feature>
<keyword evidence="9" id="KW-1185">Reference proteome</keyword>
<feature type="domain" description="Beta-hexosaminidase bacterial type N-terminal" evidence="7">
    <location>
        <begin position="61"/>
        <end position="186"/>
    </location>
</feature>
<evidence type="ECO:0000256" key="1">
    <source>
        <dbReference type="ARBA" id="ARBA00006285"/>
    </source>
</evidence>
<dbReference type="EMBL" id="BSNV01000002">
    <property type="protein sequence ID" value="GLQ65053.1"/>
    <property type="molecule type" value="Genomic_DNA"/>
</dbReference>
<dbReference type="Gene3D" id="3.20.20.80">
    <property type="entry name" value="Glycosidases"/>
    <property type="match status" value="1"/>
</dbReference>
<evidence type="ECO:0000256" key="3">
    <source>
        <dbReference type="ARBA" id="ARBA00023295"/>
    </source>
</evidence>